<comment type="caution">
    <text evidence="1">The sequence shown here is derived from an EMBL/GenBank/DDBJ whole genome shotgun (WGS) entry which is preliminary data.</text>
</comment>
<dbReference type="AlphaFoldDB" id="A0A7C3PLM4"/>
<evidence type="ECO:0000313" key="1">
    <source>
        <dbReference type="EMBL" id="HFM97037.1"/>
    </source>
</evidence>
<dbReference type="EMBL" id="DSRU01000050">
    <property type="protein sequence ID" value="HFM97037.1"/>
    <property type="molecule type" value="Genomic_DNA"/>
</dbReference>
<organism evidence="1">
    <name type="scientific">Oscillatoriales cyanobacterium SpSt-418</name>
    <dbReference type="NCBI Taxonomy" id="2282169"/>
    <lineage>
        <taxon>Bacteria</taxon>
        <taxon>Bacillati</taxon>
        <taxon>Cyanobacteriota</taxon>
        <taxon>Cyanophyceae</taxon>
        <taxon>Oscillatoriophycideae</taxon>
        <taxon>Oscillatoriales</taxon>
    </lineage>
</organism>
<reference evidence="1" key="1">
    <citation type="journal article" date="2020" name="mSystems">
        <title>Genome- and Community-Level Interaction Insights into Carbon Utilization and Element Cycling Functions of Hydrothermarchaeota in Hydrothermal Sediment.</title>
        <authorList>
            <person name="Zhou Z."/>
            <person name="Liu Y."/>
            <person name="Xu W."/>
            <person name="Pan J."/>
            <person name="Luo Z.H."/>
            <person name="Li M."/>
        </authorList>
    </citation>
    <scope>NUCLEOTIDE SEQUENCE [LARGE SCALE GENOMIC DNA]</scope>
    <source>
        <strain evidence="1">SpSt-418</strain>
    </source>
</reference>
<sequence length="342" mass="38823">MALYPPHLTSLLQACPTVETTSDAPHYFPLENGRYEIKPGMLPLETDLGNGAIDRQVFQFDRNREHYYRIKQAARAECLEKYYQTCNYTDTVACAVTHFIVERLTHEHPQTFHAIAQPNGACSLHNRFTQETLHFDADWQLQPDKQQQTPYVSALDALATQVQEDLVVVSRDQKKHWVSAIHLCFPNYWAATDKIGQDFATVHAPVAGMEKLNQRGPALTHTMIAHRPTVRFGWGLTTDTRLNHHPDAPPGIPLSEWQGRQFNPQTPRLYVRVERQVIWGFAAVNAALFAIRTYFWDCAILRQQIARRSQLQAAIASMTPATLAYKGLANSKTAIMTWLTSG</sequence>
<dbReference type="InterPro" id="IPR021848">
    <property type="entry name" value="HODM_asu-like"/>
</dbReference>
<accession>A0A7C3PLM4</accession>
<protein>
    <submittedName>
        <fullName evidence="1">DUF3445 domain-containing protein</fullName>
    </submittedName>
</protein>
<proteinExistence type="predicted"/>
<name>A0A7C3PLM4_9CYAN</name>
<dbReference type="Pfam" id="PF11927">
    <property type="entry name" value="HODM_asu-like"/>
    <property type="match status" value="1"/>
</dbReference>
<gene>
    <name evidence="1" type="ORF">ENR64_04570</name>
</gene>